<name>A0AAE0VKH9_9BIVA</name>
<sequence>MDMCKNVRGSVHSALNTFESNHLPDIAVVDYLAEHKTANRRRNTQNASNSAKVVSIFGKMLETFRQHLSNYVGCPDKYMLENILTPARADVRLYAHRGFLVRLDTYTTEAVVSVVLTHEKLVESLLIVQPL</sequence>
<proteinExistence type="predicted"/>
<protein>
    <submittedName>
        <fullName evidence="1">Uncharacterized protein</fullName>
    </submittedName>
</protein>
<evidence type="ECO:0000313" key="2">
    <source>
        <dbReference type="Proteomes" id="UP001195483"/>
    </source>
</evidence>
<reference evidence="1" key="2">
    <citation type="journal article" date="2021" name="Genome Biol. Evol.">
        <title>Developing a high-quality reference genome for a parasitic bivalve with doubly uniparental inheritance (Bivalvia: Unionida).</title>
        <authorList>
            <person name="Smith C.H."/>
        </authorList>
    </citation>
    <scope>NUCLEOTIDE SEQUENCE</scope>
    <source>
        <strain evidence="1">CHS0354</strain>
        <tissue evidence="1">Mantle</tissue>
    </source>
</reference>
<gene>
    <name evidence="1" type="ORF">CHS0354_006976</name>
</gene>
<dbReference type="AlphaFoldDB" id="A0AAE0VKH9"/>
<accession>A0AAE0VKH9</accession>
<keyword evidence="2" id="KW-1185">Reference proteome</keyword>
<dbReference type="Proteomes" id="UP001195483">
    <property type="component" value="Unassembled WGS sequence"/>
</dbReference>
<evidence type="ECO:0000313" key="1">
    <source>
        <dbReference type="EMBL" id="KAK3580951.1"/>
    </source>
</evidence>
<dbReference type="EMBL" id="JAEAOA010000474">
    <property type="protein sequence ID" value="KAK3580951.1"/>
    <property type="molecule type" value="Genomic_DNA"/>
</dbReference>
<organism evidence="1 2">
    <name type="scientific">Potamilus streckersoni</name>
    <dbReference type="NCBI Taxonomy" id="2493646"/>
    <lineage>
        <taxon>Eukaryota</taxon>
        <taxon>Metazoa</taxon>
        <taxon>Spiralia</taxon>
        <taxon>Lophotrochozoa</taxon>
        <taxon>Mollusca</taxon>
        <taxon>Bivalvia</taxon>
        <taxon>Autobranchia</taxon>
        <taxon>Heteroconchia</taxon>
        <taxon>Palaeoheterodonta</taxon>
        <taxon>Unionida</taxon>
        <taxon>Unionoidea</taxon>
        <taxon>Unionidae</taxon>
        <taxon>Ambleminae</taxon>
        <taxon>Lampsilini</taxon>
        <taxon>Potamilus</taxon>
    </lineage>
</organism>
<reference evidence="1" key="1">
    <citation type="journal article" date="2021" name="Genome Biol. Evol.">
        <title>A High-Quality Reference Genome for a Parasitic Bivalve with Doubly Uniparental Inheritance (Bivalvia: Unionida).</title>
        <authorList>
            <person name="Smith C.H."/>
        </authorList>
    </citation>
    <scope>NUCLEOTIDE SEQUENCE</scope>
    <source>
        <strain evidence="1">CHS0354</strain>
    </source>
</reference>
<comment type="caution">
    <text evidence="1">The sequence shown here is derived from an EMBL/GenBank/DDBJ whole genome shotgun (WGS) entry which is preliminary data.</text>
</comment>
<reference evidence="1" key="3">
    <citation type="submission" date="2023-05" db="EMBL/GenBank/DDBJ databases">
        <authorList>
            <person name="Smith C.H."/>
        </authorList>
    </citation>
    <scope>NUCLEOTIDE SEQUENCE</scope>
    <source>
        <strain evidence="1">CHS0354</strain>
        <tissue evidence="1">Mantle</tissue>
    </source>
</reference>